<dbReference type="Pfam" id="PF08281">
    <property type="entry name" value="Sigma70_r4_2"/>
    <property type="match status" value="1"/>
</dbReference>
<organism evidence="6 7">
    <name type="scientific">Flagellimonas oceani</name>
    <dbReference type="NCBI Taxonomy" id="2698672"/>
    <lineage>
        <taxon>Bacteria</taxon>
        <taxon>Pseudomonadati</taxon>
        <taxon>Bacteroidota</taxon>
        <taxon>Flavobacteriia</taxon>
        <taxon>Flavobacteriales</taxon>
        <taxon>Flavobacteriaceae</taxon>
        <taxon>Flagellimonas</taxon>
    </lineage>
</organism>
<dbReference type="NCBIfam" id="TIGR02937">
    <property type="entry name" value="sigma70-ECF"/>
    <property type="match status" value="1"/>
</dbReference>
<dbReference type="SUPFAM" id="SSF88946">
    <property type="entry name" value="Sigma2 domain of RNA polymerase sigma factors"/>
    <property type="match status" value="1"/>
</dbReference>
<dbReference type="RefSeq" id="WP_166247501.1">
    <property type="nucleotide sequence ID" value="NZ_CP049616.1"/>
</dbReference>
<gene>
    <name evidence="6" type="ORF">GVT53_03830</name>
</gene>
<reference evidence="6 7" key="1">
    <citation type="submission" date="2020-02" db="EMBL/GenBank/DDBJ databases">
        <title>Complete genome of Muricauda sp. 501str8.</title>
        <authorList>
            <person name="Dong B."/>
            <person name="Zhu S."/>
            <person name="Yang J."/>
            <person name="Chen J."/>
        </authorList>
    </citation>
    <scope>NUCLEOTIDE SEQUENCE [LARGE SCALE GENOMIC DNA]</scope>
    <source>
        <strain evidence="6 7">501str8</strain>
    </source>
</reference>
<dbReference type="KEGG" id="mut:GVT53_03830"/>
<proteinExistence type="inferred from homology"/>
<evidence type="ECO:0000256" key="2">
    <source>
        <dbReference type="ARBA" id="ARBA00023015"/>
    </source>
</evidence>
<keyword evidence="3" id="KW-0731">Sigma factor</keyword>
<dbReference type="InterPro" id="IPR007627">
    <property type="entry name" value="RNA_pol_sigma70_r2"/>
</dbReference>
<dbReference type="PANTHER" id="PTHR43133:SF46">
    <property type="entry name" value="RNA POLYMERASE SIGMA-70 FACTOR ECF SUBFAMILY"/>
    <property type="match status" value="1"/>
</dbReference>
<dbReference type="Gene3D" id="1.10.1740.10">
    <property type="match status" value="1"/>
</dbReference>
<dbReference type="InterPro" id="IPR000792">
    <property type="entry name" value="Tscrpt_reg_LuxR_C"/>
</dbReference>
<keyword evidence="7" id="KW-1185">Reference proteome</keyword>
<dbReference type="InterPro" id="IPR036388">
    <property type="entry name" value="WH-like_DNA-bd_sf"/>
</dbReference>
<keyword evidence="4" id="KW-0804">Transcription</keyword>
<dbReference type="CDD" id="cd06171">
    <property type="entry name" value="Sigma70_r4"/>
    <property type="match status" value="1"/>
</dbReference>
<keyword evidence="2" id="KW-0805">Transcription regulation</keyword>
<dbReference type="Gene3D" id="1.10.10.10">
    <property type="entry name" value="Winged helix-like DNA-binding domain superfamily/Winged helix DNA-binding domain"/>
    <property type="match status" value="1"/>
</dbReference>
<dbReference type="InterPro" id="IPR039425">
    <property type="entry name" value="RNA_pol_sigma-70-like"/>
</dbReference>
<feature type="domain" description="HTH luxR-type" evidence="5">
    <location>
        <begin position="128"/>
        <end position="188"/>
    </location>
</feature>
<dbReference type="NCBIfam" id="TIGR02985">
    <property type="entry name" value="Sig70_bacteroi1"/>
    <property type="match status" value="1"/>
</dbReference>
<evidence type="ECO:0000256" key="4">
    <source>
        <dbReference type="ARBA" id="ARBA00023163"/>
    </source>
</evidence>
<accession>A0A6G7IZL2</accession>
<dbReference type="SMART" id="SM00421">
    <property type="entry name" value="HTH_LUXR"/>
    <property type="match status" value="1"/>
</dbReference>
<dbReference type="EMBL" id="CP049616">
    <property type="protein sequence ID" value="QII43840.1"/>
    <property type="molecule type" value="Genomic_DNA"/>
</dbReference>
<dbReference type="InterPro" id="IPR013249">
    <property type="entry name" value="RNA_pol_sigma70_r4_t2"/>
</dbReference>
<dbReference type="InterPro" id="IPR013325">
    <property type="entry name" value="RNA_pol_sigma_r2"/>
</dbReference>
<dbReference type="GO" id="GO:0016987">
    <property type="term" value="F:sigma factor activity"/>
    <property type="evidence" value="ECO:0007669"/>
    <property type="project" value="UniProtKB-KW"/>
</dbReference>
<dbReference type="Pfam" id="PF04542">
    <property type="entry name" value="Sigma70_r2"/>
    <property type="match status" value="1"/>
</dbReference>
<dbReference type="InterPro" id="IPR014284">
    <property type="entry name" value="RNA_pol_sigma-70_dom"/>
</dbReference>
<dbReference type="Proteomes" id="UP000502928">
    <property type="component" value="Chromosome"/>
</dbReference>
<sequence>MKDNCNNNSDLIRYLKNGDTNAYAYLVDTYNHKLCLYANSLMNDIPASEDIVQNVFIKVWERRDNLKTNFSIKSYLYKSVYNACINEYKRNQSVTALEKKYIEELGRIVEDKDEDALEKLIGLVREAIQELPPKCKEVFLLSKKEGLTNIEIAEYLNISKNTIERHINIAFSKIRENVGNKTDIILFLLFGFRQNLRAE</sequence>
<evidence type="ECO:0000313" key="7">
    <source>
        <dbReference type="Proteomes" id="UP000502928"/>
    </source>
</evidence>
<dbReference type="AlphaFoldDB" id="A0A6G7IZL2"/>
<dbReference type="SUPFAM" id="SSF88659">
    <property type="entry name" value="Sigma3 and sigma4 domains of RNA polymerase sigma factors"/>
    <property type="match status" value="1"/>
</dbReference>
<dbReference type="InterPro" id="IPR013324">
    <property type="entry name" value="RNA_pol_sigma_r3/r4-like"/>
</dbReference>
<evidence type="ECO:0000313" key="6">
    <source>
        <dbReference type="EMBL" id="QII43840.1"/>
    </source>
</evidence>
<dbReference type="GO" id="GO:0003677">
    <property type="term" value="F:DNA binding"/>
    <property type="evidence" value="ECO:0007669"/>
    <property type="project" value="InterPro"/>
</dbReference>
<comment type="similarity">
    <text evidence="1">Belongs to the sigma-70 factor family. ECF subfamily.</text>
</comment>
<evidence type="ECO:0000259" key="5">
    <source>
        <dbReference type="SMART" id="SM00421"/>
    </source>
</evidence>
<protein>
    <submittedName>
        <fullName evidence="6">RNA polymerase sigma-70 factor</fullName>
    </submittedName>
</protein>
<evidence type="ECO:0000256" key="3">
    <source>
        <dbReference type="ARBA" id="ARBA00023082"/>
    </source>
</evidence>
<evidence type="ECO:0000256" key="1">
    <source>
        <dbReference type="ARBA" id="ARBA00010641"/>
    </source>
</evidence>
<dbReference type="PANTHER" id="PTHR43133">
    <property type="entry name" value="RNA POLYMERASE ECF-TYPE SIGMA FACTO"/>
    <property type="match status" value="1"/>
</dbReference>
<dbReference type="GO" id="GO:0006352">
    <property type="term" value="P:DNA-templated transcription initiation"/>
    <property type="evidence" value="ECO:0007669"/>
    <property type="project" value="InterPro"/>
</dbReference>
<dbReference type="InterPro" id="IPR014327">
    <property type="entry name" value="RNA_pol_sigma70_bacteroid"/>
</dbReference>
<name>A0A6G7IZL2_9FLAO</name>